<dbReference type="InterPro" id="IPR021858">
    <property type="entry name" value="Fun_TF"/>
</dbReference>
<evidence type="ECO:0000256" key="6">
    <source>
        <dbReference type="ARBA" id="ARBA00023242"/>
    </source>
</evidence>
<keyword evidence="10" id="KW-1185">Reference proteome</keyword>
<keyword evidence="4" id="KW-0238">DNA-binding</keyword>
<dbReference type="PANTHER" id="PTHR36206:SF12">
    <property type="entry name" value="ASPERCRYPTIN BIOSYNTHESIS CLUSTER-SPECIFIC TRANSCRIPTION REGULATOR ATNN-RELATED"/>
    <property type="match status" value="1"/>
</dbReference>
<evidence type="ECO:0000259" key="8">
    <source>
        <dbReference type="PROSITE" id="PS50048"/>
    </source>
</evidence>
<proteinExistence type="predicted"/>
<evidence type="ECO:0000256" key="4">
    <source>
        <dbReference type="ARBA" id="ARBA00023125"/>
    </source>
</evidence>
<dbReference type="SMART" id="SM00066">
    <property type="entry name" value="GAL4"/>
    <property type="match status" value="1"/>
</dbReference>
<dbReference type="EMBL" id="WVTA01000011">
    <property type="protein sequence ID" value="KAK3203532.1"/>
    <property type="molecule type" value="Genomic_DNA"/>
</dbReference>
<accession>A0AAN6LT08</accession>
<reference evidence="9 10" key="1">
    <citation type="submission" date="2021-02" db="EMBL/GenBank/DDBJ databases">
        <title>Genome assembly of Pseudopithomyces chartarum.</title>
        <authorList>
            <person name="Jauregui R."/>
            <person name="Singh J."/>
            <person name="Voisey C."/>
        </authorList>
    </citation>
    <scope>NUCLEOTIDE SEQUENCE [LARGE SCALE GENOMIC DNA]</scope>
    <source>
        <strain evidence="9 10">AGR01</strain>
    </source>
</reference>
<sequence length="571" mass="63211">MSTQKYRIVECNPERPRRLKRTKTGCITCKIRRIRCDEQKPACNRCVSTGRKCDGYEIKDKKIHQPGSSDSSSSTSPEPLPTQLKVALPRKNAQELRSYRYFLDVTAPAIAGVFETDFWLTFIPRACHLDSAIWHAVVSLGAVHEVSINNRRNTPHNGTEFALRQFNTAINQLVRPSAPCNTVEEKWRTLTASVVFTYLCSFQGLHAESSIHLNAAKNLIGELQDIEKASNSLVPSRASHRSTSVATSSPLSAVPVPYNDLFSVVACLEITAQLLQTRGATDGPEVLSDADAYITWRTYSAPSASTSSKICEHGKCVPSRATPANLGHAGKAIKSLLNGLMALSQRDAGDVARLVLQAEQSVLASLIRRQQPYIRAFRELSAAMDTFVADISLECTCFGGNPPANSSQRKAVDVLRMYHAACYPLFLDSPTEDMLLLDTYTPLLAIQEDSARDIVYQRRRGRILGDLSTSNSPAMHLREVFKQTTYDSQEALTAHFDQALTLAETVLQDSAPQARPENSLDYIPTLPTTTPLLIMAHISGIPTEMRRRVIDLLRRYPQQEVFLESTFAAAL</sequence>
<dbReference type="Pfam" id="PF00172">
    <property type="entry name" value="Zn_clus"/>
    <property type="match status" value="1"/>
</dbReference>
<evidence type="ECO:0000256" key="1">
    <source>
        <dbReference type="ARBA" id="ARBA00022723"/>
    </source>
</evidence>
<dbReference type="InterPro" id="IPR052360">
    <property type="entry name" value="Transcr_Regulatory_Proteins"/>
</dbReference>
<dbReference type="InterPro" id="IPR001138">
    <property type="entry name" value="Zn2Cys6_DnaBD"/>
</dbReference>
<dbReference type="PROSITE" id="PS00463">
    <property type="entry name" value="ZN2_CY6_FUNGAL_1"/>
    <property type="match status" value="1"/>
</dbReference>
<dbReference type="GO" id="GO:0008270">
    <property type="term" value="F:zinc ion binding"/>
    <property type="evidence" value="ECO:0007669"/>
    <property type="project" value="InterPro"/>
</dbReference>
<dbReference type="GO" id="GO:0003677">
    <property type="term" value="F:DNA binding"/>
    <property type="evidence" value="ECO:0007669"/>
    <property type="project" value="UniProtKB-KW"/>
</dbReference>
<evidence type="ECO:0000313" key="9">
    <source>
        <dbReference type="EMBL" id="KAK3203532.1"/>
    </source>
</evidence>
<evidence type="ECO:0000256" key="2">
    <source>
        <dbReference type="ARBA" id="ARBA00022833"/>
    </source>
</evidence>
<feature type="region of interest" description="Disordered" evidence="7">
    <location>
        <begin position="63"/>
        <end position="87"/>
    </location>
</feature>
<name>A0AAN6LT08_9PLEO</name>
<keyword evidence="6" id="KW-0539">Nucleus</keyword>
<gene>
    <name evidence="9" type="ORF">GRF29_112g1536933</name>
</gene>
<organism evidence="9 10">
    <name type="scientific">Pseudopithomyces chartarum</name>
    <dbReference type="NCBI Taxonomy" id="1892770"/>
    <lineage>
        <taxon>Eukaryota</taxon>
        <taxon>Fungi</taxon>
        <taxon>Dikarya</taxon>
        <taxon>Ascomycota</taxon>
        <taxon>Pezizomycotina</taxon>
        <taxon>Dothideomycetes</taxon>
        <taxon>Pleosporomycetidae</taxon>
        <taxon>Pleosporales</taxon>
        <taxon>Massarineae</taxon>
        <taxon>Didymosphaeriaceae</taxon>
        <taxon>Pseudopithomyces</taxon>
    </lineage>
</organism>
<protein>
    <recommendedName>
        <fullName evidence="8">Zn(2)-C6 fungal-type domain-containing protein</fullName>
    </recommendedName>
</protein>
<evidence type="ECO:0000313" key="10">
    <source>
        <dbReference type="Proteomes" id="UP001280581"/>
    </source>
</evidence>
<dbReference type="CDD" id="cd00067">
    <property type="entry name" value="GAL4"/>
    <property type="match status" value="1"/>
</dbReference>
<dbReference type="PANTHER" id="PTHR36206">
    <property type="entry name" value="ASPERCRYPTIN BIOSYNTHESIS CLUSTER-SPECIFIC TRANSCRIPTION REGULATOR ATNN-RELATED"/>
    <property type="match status" value="1"/>
</dbReference>
<feature type="domain" description="Zn(2)-C6 fungal-type" evidence="8">
    <location>
        <begin position="25"/>
        <end position="53"/>
    </location>
</feature>
<dbReference type="SUPFAM" id="SSF57701">
    <property type="entry name" value="Zn2/Cys6 DNA-binding domain"/>
    <property type="match status" value="1"/>
</dbReference>
<dbReference type="InterPro" id="IPR036864">
    <property type="entry name" value="Zn2-C6_fun-type_DNA-bd_sf"/>
</dbReference>
<evidence type="ECO:0000256" key="7">
    <source>
        <dbReference type="SAM" id="MobiDB-lite"/>
    </source>
</evidence>
<dbReference type="Pfam" id="PF11951">
    <property type="entry name" value="Fungal_trans_2"/>
    <property type="match status" value="1"/>
</dbReference>
<comment type="caution">
    <text evidence="9">The sequence shown here is derived from an EMBL/GenBank/DDBJ whole genome shotgun (WGS) entry which is preliminary data.</text>
</comment>
<dbReference type="PROSITE" id="PS50048">
    <property type="entry name" value="ZN2_CY6_FUNGAL_2"/>
    <property type="match status" value="1"/>
</dbReference>
<dbReference type="GO" id="GO:0000981">
    <property type="term" value="F:DNA-binding transcription factor activity, RNA polymerase II-specific"/>
    <property type="evidence" value="ECO:0007669"/>
    <property type="project" value="InterPro"/>
</dbReference>
<dbReference type="Proteomes" id="UP001280581">
    <property type="component" value="Unassembled WGS sequence"/>
</dbReference>
<evidence type="ECO:0000256" key="3">
    <source>
        <dbReference type="ARBA" id="ARBA00023015"/>
    </source>
</evidence>
<dbReference type="Gene3D" id="4.10.240.10">
    <property type="entry name" value="Zn(2)-C6 fungal-type DNA-binding domain"/>
    <property type="match status" value="1"/>
</dbReference>
<dbReference type="AlphaFoldDB" id="A0AAN6LT08"/>
<keyword evidence="3" id="KW-0805">Transcription regulation</keyword>
<keyword evidence="2" id="KW-0862">Zinc</keyword>
<keyword evidence="5" id="KW-0804">Transcription</keyword>
<keyword evidence="1" id="KW-0479">Metal-binding</keyword>
<evidence type="ECO:0000256" key="5">
    <source>
        <dbReference type="ARBA" id="ARBA00023163"/>
    </source>
</evidence>